<gene>
    <name evidence="6" type="ORF">RJ639_041464</name>
</gene>
<dbReference type="GO" id="GO:0006355">
    <property type="term" value="P:regulation of DNA-templated transcription"/>
    <property type="evidence" value="ECO:0007669"/>
    <property type="project" value="TreeGrafter"/>
</dbReference>
<evidence type="ECO:0000256" key="4">
    <source>
        <dbReference type="SAM" id="MobiDB-lite"/>
    </source>
</evidence>
<evidence type="ECO:0000256" key="3">
    <source>
        <dbReference type="PROSITE-ProRule" id="PRU00357"/>
    </source>
</evidence>
<dbReference type="Proteomes" id="UP001188597">
    <property type="component" value="Unassembled WGS sequence"/>
</dbReference>
<feature type="region of interest" description="Disordered" evidence="4">
    <location>
        <begin position="22"/>
        <end position="59"/>
    </location>
</feature>
<dbReference type="AlphaFoldDB" id="A0AA89BBP1"/>
<evidence type="ECO:0000256" key="1">
    <source>
        <dbReference type="ARBA" id="ARBA00004123"/>
    </source>
</evidence>
<evidence type="ECO:0000259" key="5">
    <source>
        <dbReference type="PROSITE" id="PS51017"/>
    </source>
</evidence>
<dbReference type="PANTHER" id="PTHR31874:SF10">
    <property type="entry name" value="PROTEIN CHLOROPLAST IMPORT APPARATUS 2"/>
    <property type="match status" value="1"/>
</dbReference>
<proteinExistence type="predicted"/>
<evidence type="ECO:0000256" key="2">
    <source>
        <dbReference type="ARBA" id="ARBA00023242"/>
    </source>
</evidence>
<evidence type="ECO:0000313" key="6">
    <source>
        <dbReference type="EMBL" id="KAK3026806.1"/>
    </source>
</evidence>
<keyword evidence="2 3" id="KW-0539">Nucleus</keyword>
<sequence length="442" mass="49544">MSSCISGGGRAYGFDLEIIKSPSTSSRISSSPSSTISESSNSQIAISTRKPRTPRKRPNQTYNEAAALLSTAYPKIFSTKNLKNPCKFTKGHTSFLDDPSELLLPFRVIDTDASCFLLHQPMLEKPNFLLEHKAVNSRQKRCSSPVENDFQGNSFSPCDGYVNASPMEHDSEQNSSDGYFNSSENPCVETDFQVNPMNGCDDFDAESMLDEEIEEGIDSIMGNLSVNNETIDESNRRDHISTTCFGYPMGLGFGGSFDFGFGMKGGVKALRNVDEGNWWQFPTVDMVDVTPPKFKKPTVQKKKKKKVERLVELKSLELEENLIPDPPEEDPGRELDSGLHLKLNYDEVLSAWSGRGSPFPDELLGSESSDVHARLAQIDLFSDGGGLREASVMRYKEKRRMRLFSKKIRYQVRKVNADRRPRMKWSALLHLPASYAHPDLQH</sequence>
<feature type="compositionally biased region" description="Low complexity" evidence="4">
    <location>
        <begin position="22"/>
        <end position="42"/>
    </location>
</feature>
<dbReference type="GO" id="GO:0005634">
    <property type="term" value="C:nucleus"/>
    <property type="evidence" value="ECO:0007669"/>
    <property type="project" value="UniProtKB-SubCell"/>
</dbReference>
<comment type="subcellular location">
    <subcellularLocation>
        <location evidence="1 3">Nucleus</location>
    </subcellularLocation>
</comment>
<dbReference type="PANTHER" id="PTHR31874">
    <property type="entry name" value="CCT MOTIF FAMILY PROTEIN, EXPRESSED"/>
    <property type="match status" value="1"/>
</dbReference>
<dbReference type="InterPro" id="IPR052453">
    <property type="entry name" value="CONSTANS-like_ZF"/>
</dbReference>
<protein>
    <recommendedName>
        <fullName evidence="5">CCT domain-containing protein</fullName>
    </recommendedName>
</protein>
<feature type="domain" description="CCT" evidence="5">
    <location>
        <begin position="388"/>
        <end position="430"/>
    </location>
</feature>
<accession>A0AA89BBP1</accession>
<dbReference type="PROSITE" id="PS51017">
    <property type="entry name" value="CCT"/>
    <property type="match status" value="1"/>
</dbReference>
<comment type="caution">
    <text evidence="6">The sequence shown here is derived from an EMBL/GenBank/DDBJ whole genome shotgun (WGS) entry which is preliminary data.</text>
</comment>
<evidence type="ECO:0000313" key="7">
    <source>
        <dbReference type="Proteomes" id="UP001188597"/>
    </source>
</evidence>
<dbReference type="EMBL" id="JAVXUP010000486">
    <property type="protein sequence ID" value="KAK3026806.1"/>
    <property type="molecule type" value="Genomic_DNA"/>
</dbReference>
<name>A0AA89BBP1_9ASTE</name>
<keyword evidence="7" id="KW-1185">Reference proteome</keyword>
<dbReference type="Pfam" id="PF06203">
    <property type="entry name" value="CCT"/>
    <property type="match status" value="1"/>
</dbReference>
<feature type="compositionally biased region" description="Basic residues" evidence="4">
    <location>
        <begin position="49"/>
        <end position="58"/>
    </location>
</feature>
<dbReference type="InterPro" id="IPR010402">
    <property type="entry name" value="CCT_domain"/>
</dbReference>
<organism evidence="6 7">
    <name type="scientific">Escallonia herrerae</name>
    <dbReference type="NCBI Taxonomy" id="1293975"/>
    <lineage>
        <taxon>Eukaryota</taxon>
        <taxon>Viridiplantae</taxon>
        <taxon>Streptophyta</taxon>
        <taxon>Embryophyta</taxon>
        <taxon>Tracheophyta</taxon>
        <taxon>Spermatophyta</taxon>
        <taxon>Magnoliopsida</taxon>
        <taxon>eudicotyledons</taxon>
        <taxon>Gunneridae</taxon>
        <taxon>Pentapetalae</taxon>
        <taxon>asterids</taxon>
        <taxon>campanulids</taxon>
        <taxon>Escalloniales</taxon>
        <taxon>Escalloniaceae</taxon>
        <taxon>Escallonia</taxon>
    </lineage>
</organism>
<reference evidence="6" key="1">
    <citation type="submission" date="2022-12" db="EMBL/GenBank/DDBJ databases">
        <title>Draft genome assemblies for two species of Escallonia (Escalloniales).</title>
        <authorList>
            <person name="Chanderbali A."/>
            <person name="Dervinis C."/>
            <person name="Anghel I."/>
            <person name="Soltis D."/>
            <person name="Soltis P."/>
            <person name="Zapata F."/>
        </authorList>
    </citation>
    <scope>NUCLEOTIDE SEQUENCE</scope>
    <source>
        <strain evidence="6">UCBG64.0493</strain>
        <tissue evidence="6">Leaf</tissue>
    </source>
</reference>